<evidence type="ECO:0000256" key="2">
    <source>
        <dbReference type="SAM" id="MobiDB-lite"/>
    </source>
</evidence>
<dbReference type="PROSITE" id="PS00463">
    <property type="entry name" value="ZN2_CY6_FUNGAL_1"/>
    <property type="match status" value="1"/>
</dbReference>
<dbReference type="GO" id="GO:0000981">
    <property type="term" value="F:DNA-binding transcription factor activity, RNA polymerase II-specific"/>
    <property type="evidence" value="ECO:0007669"/>
    <property type="project" value="InterPro"/>
</dbReference>
<keyword evidence="5" id="KW-1185">Reference proteome</keyword>
<dbReference type="GO" id="GO:0045944">
    <property type="term" value="P:positive regulation of transcription by RNA polymerase II"/>
    <property type="evidence" value="ECO:0007669"/>
    <property type="project" value="TreeGrafter"/>
</dbReference>
<sequence>MDEHAGPFGNRSGPRSRTGCLTCRGKKVKCDETRPVCLRCARLSRTCDWTQPPRKTPSRRPFRPRVRGSYPSPNPATPCPCPCPPQASESSACGLELDSHCHEAIALYQTLFAVSVDTKNPAYSLPAIILTKAASAPSVMNMVLAIGHQLSTTHSARKHPQEHTTGTRSLVAVDHYCQALQLLGEATVSTPGALLDLDVILATVWLMAVYEQRFGEQPIPAITAHFRGVAAALKMVNLGELARTAPDGAGDYCRTSSSSSTATVTATTPELSCLGARILLFLVNMDARVACRGFRGILNTALAESVGDVPWPRVLVAVHEKSYPLHQVAWGDDYPTAEILYDIEHKSAFDLLRDTSQLRLLIAELSWTRDSEQKLAKLAAIHVKIQALRRQHAELFIISERMLDSDQNLSPGLATTLCWVIPHYHLAALHLLRIATATDHHVTDNQNRRATCSQSILQLAMRGFQREGAPAIVRIALPLFLAGLETCDAFRQQWAVDRLRELSRFGPRYEASALLLKELQARRLSGARTEQDSDLLQSILSEQVLM</sequence>
<dbReference type="PANTHER" id="PTHR37534:SF49">
    <property type="entry name" value="LYSINE BIOSYNTHESIS REGULATORY PROTEIN LYS14"/>
    <property type="match status" value="1"/>
</dbReference>
<dbReference type="CDD" id="cd00067">
    <property type="entry name" value="GAL4"/>
    <property type="match status" value="1"/>
</dbReference>
<protein>
    <recommendedName>
        <fullName evidence="3">Zn(2)-C6 fungal-type domain-containing protein</fullName>
    </recommendedName>
</protein>
<dbReference type="PROSITE" id="PS50048">
    <property type="entry name" value="ZN2_CY6_FUNGAL_2"/>
    <property type="match status" value="1"/>
</dbReference>
<feature type="compositionally biased region" description="Basic residues" evidence="2">
    <location>
        <begin position="56"/>
        <end position="66"/>
    </location>
</feature>
<dbReference type="Gene3D" id="4.10.240.10">
    <property type="entry name" value="Zn(2)-C6 fungal-type DNA-binding domain"/>
    <property type="match status" value="1"/>
</dbReference>
<proteinExistence type="predicted"/>
<dbReference type="SMART" id="SM00066">
    <property type="entry name" value="GAL4"/>
    <property type="match status" value="1"/>
</dbReference>
<dbReference type="InterPro" id="IPR036864">
    <property type="entry name" value="Zn2-C6_fun-type_DNA-bd_sf"/>
</dbReference>
<dbReference type="PANTHER" id="PTHR37534">
    <property type="entry name" value="TRANSCRIPTIONAL ACTIVATOR PROTEIN UGA3"/>
    <property type="match status" value="1"/>
</dbReference>
<dbReference type="Proteomes" id="UP000738349">
    <property type="component" value="Unassembled WGS sequence"/>
</dbReference>
<dbReference type="EMBL" id="JAGMUV010000011">
    <property type="protein sequence ID" value="KAH7141051.1"/>
    <property type="molecule type" value="Genomic_DNA"/>
</dbReference>
<dbReference type="Pfam" id="PF00172">
    <property type="entry name" value="Zn_clus"/>
    <property type="match status" value="1"/>
</dbReference>
<accession>A0A9P9EQ31</accession>
<feature type="domain" description="Zn(2)-C6 fungal-type" evidence="3">
    <location>
        <begin position="19"/>
        <end position="49"/>
    </location>
</feature>
<name>A0A9P9EQ31_9HYPO</name>
<comment type="caution">
    <text evidence="4">The sequence shown here is derived from an EMBL/GenBank/DDBJ whole genome shotgun (WGS) entry which is preliminary data.</text>
</comment>
<dbReference type="OrthoDB" id="4356994at2759"/>
<evidence type="ECO:0000313" key="4">
    <source>
        <dbReference type="EMBL" id="KAH7141051.1"/>
    </source>
</evidence>
<feature type="region of interest" description="Disordered" evidence="2">
    <location>
        <begin position="51"/>
        <end position="75"/>
    </location>
</feature>
<keyword evidence="1" id="KW-0539">Nucleus</keyword>
<reference evidence="4" key="1">
    <citation type="journal article" date="2021" name="Nat. Commun.">
        <title>Genetic determinants of endophytism in the Arabidopsis root mycobiome.</title>
        <authorList>
            <person name="Mesny F."/>
            <person name="Miyauchi S."/>
            <person name="Thiergart T."/>
            <person name="Pickel B."/>
            <person name="Atanasova L."/>
            <person name="Karlsson M."/>
            <person name="Huettel B."/>
            <person name="Barry K.W."/>
            <person name="Haridas S."/>
            <person name="Chen C."/>
            <person name="Bauer D."/>
            <person name="Andreopoulos W."/>
            <person name="Pangilinan J."/>
            <person name="LaButti K."/>
            <person name="Riley R."/>
            <person name="Lipzen A."/>
            <person name="Clum A."/>
            <person name="Drula E."/>
            <person name="Henrissat B."/>
            <person name="Kohler A."/>
            <person name="Grigoriev I.V."/>
            <person name="Martin F.M."/>
            <person name="Hacquard S."/>
        </authorList>
    </citation>
    <scope>NUCLEOTIDE SEQUENCE</scope>
    <source>
        <strain evidence="4">MPI-CAGE-AT-0147</strain>
    </source>
</reference>
<gene>
    <name evidence="4" type="ORF">EDB81DRAFT_654462</name>
</gene>
<dbReference type="GO" id="GO:0000976">
    <property type="term" value="F:transcription cis-regulatory region binding"/>
    <property type="evidence" value="ECO:0007669"/>
    <property type="project" value="TreeGrafter"/>
</dbReference>
<evidence type="ECO:0000256" key="1">
    <source>
        <dbReference type="ARBA" id="ARBA00023242"/>
    </source>
</evidence>
<evidence type="ECO:0000313" key="5">
    <source>
        <dbReference type="Proteomes" id="UP000738349"/>
    </source>
</evidence>
<evidence type="ECO:0000259" key="3">
    <source>
        <dbReference type="PROSITE" id="PS50048"/>
    </source>
</evidence>
<dbReference type="GO" id="GO:0008270">
    <property type="term" value="F:zinc ion binding"/>
    <property type="evidence" value="ECO:0007669"/>
    <property type="project" value="InterPro"/>
</dbReference>
<dbReference type="AlphaFoldDB" id="A0A9P9EQ31"/>
<dbReference type="GO" id="GO:0005634">
    <property type="term" value="C:nucleus"/>
    <property type="evidence" value="ECO:0007669"/>
    <property type="project" value="TreeGrafter"/>
</dbReference>
<organism evidence="4 5">
    <name type="scientific">Dactylonectria macrodidyma</name>
    <dbReference type="NCBI Taxonomy" id="307937"/>
    <lineage>
        <taxon>Eukaryota</taxon>
        <taxon>Fungi</taxon>
        <taxon>Dikarya</taxon>
        <taxon>Ascomycota</taxon>
        <taxon>Pezizomycotina</taxon>
        <taxon>Sordariomycetes</taxon>
        <taxon>Hypocreomycetidae</taxon>
        <taxon>Hypocreales</taxon>
        <taxon>Nectriaceae</taxon>
        <taxon>Dactylonectria</taxon>
    </lineage>
</organism>
<dbReference type="InterPro" id="IPR001138">
    <property type="entry name" value="Zn2Cys6_DnaBD"/>
</dbReference>
<dbReference type="SUPFAM" id="SSF57701">
    <property type="entry name" value="Zn2/Cys6 DNA-binding domain"/>
    <property type="match status" value="1"/>
</dbReference>